<evidence type="ECO:0000313" key="1">
    <source>
        <dbReference type="EMBL" id="MFC5269008.1"/>
    </source>
</evidence>
<sequence length="279" mass="31656">MSDFRKGIFLLPVIIGVFATSGFAQVNQVDVSISAGLMKNYVALEQTLERGAAGTIEANKGNGDPVFSVQASMPVNDKLRLQAGLRTMFKTYVYNLRFEYANQFAFEDKWMSWGNSLELPVHVVYDVPSPVLGRTLKLTGGICLSHNTIYELSDSYTLKVRVQEPYTFAHVFDTELFSRRSFLTPALEAGFELTPVFFKNFGLRAIYHFDLIPTFGSIIYHNNFYITSSGQIFQDFPEGTLKAKRTSYIMGQLNYRLPFWDKKEQPAPTLKKKSSVRRS</sequence>
<dbReference type="RefSeq" id="WP_378015407.1">
    <property type="nucleotide sequence ID" value="NZ_JBHSKT010000001.1"/>
</dbReference>
<proteinExistence type="predicted"/>
<accession>A0ABW0E668</accession>
<reference evidence="2" key="1">
    <citation type="journal article" date="2019" name="Int. J. Syst. Evol. Microbiol.">
        <title>The Global Catalogue of Microorganisms (GCM) 10K type strain sequencing project: providing services to taxonomists for standard genome sequencing and annotation.</title>
        <authorList>
            <consortium name="The Broad Institute Genomics Platform"/>
            <consortium name="The Broad Institute Genome Sequencing Center for Infectious Disease"/>
            <person name="Wu L."/>
            <person name="Ma J."/>
        </authorList>
    </citation>
    <scope>NUCLEOTIDE SEQUENCE [LARGE SCALE GENOMIC DNA]</scope>
    <source>
        <strain evidence="2">KACC 12602</strain>
    </source>
</reference>
<dbReference type="EMBL" id="JBHSKT010000001">
    <property type="protein sequence ID" value="MFC5269008.1"/>
    <property type="molecule type" value="Genomic_DNA"/>
</dbReference>
<name>A0ABW0E668_9BACT</name>
<dbReference type="Proteomes" id="UP001596161">
    <property type="component" value="Unassembled WGS sequence"/>
</dbReference>
<organism evidence="1 2">
    <name type="scientific">Adhaeribacter terreus</name>
    <dbReference type="NCBI Taxonomy" id="529703"/>
    <lineage>
        <taxon>Bacteria</taxon>
        <taxon>Pseudomonadati</taxon>
        <taxon>Bacteroidota</taxon>
        <taxon>Cytophagia</taxon>
        <taxon>Cytophagales</taxon>
        <taxon>Hymenobacteraceae</taxon>
        <taxon>Adhaeribacter</taxon>
    </lineage>
</organism>
<evidence type="ECO:0000313" key="2">
    <source>
        <dbReference type="Proteomes" id="UP001596161"/>
    </source>
</evidence>
<keyword evidence="2" id="KW-1185">Reference proteome</keyword>
<comment type="caution">
    <text evidence="1">The sequence shown here is derived from an EMBL/GenBank/DDBJ whole genome shotgun (WGS) entry which is preliminary data.</text>
</comment>
<protein>
    <submittedName>
        <fullName evidence="1">Uncharacterized protein</fullName>
    </submittedName>
</protein>
<gene>
    <name evidence="1" type="ORF">ACFPIB_00190</name>
</gene>